<accession>A0A5B7X716</accession>
<keyword evidence="1" id="KW-1133">Transmembrane helix</keyword>
<feature type="transmembrane region" description="Helical" evidence="1">
    <location>
        <begin position="221"/>
        <end position="239"/>
    </location>
</feature>
<evidence type="ECO:0000313" key="3">
    <source>
        <dbReference type="EMBL" id="QCY71189.1"/>
    </source>
</evidence>
<evidence type="ECO:0000259" key="2">
    <source>
        <dbReference type="Pfam" id="PF14258"/>
    </source>
</evidence>
<name>A0A5B7X716_9FLAO</name>
<dbReference type="EMBL" id="CP040812">
    <property type="protein sequence ID" value="QCY71189.1"/>
    <property type="molecule type" value="Genomic_DNA"/>
</dbReference>
<dbReference type="InterPro" id="IPR025646">
    <property type="entry name" value="DUF4350"/>
</dbReference>
<gene>
    <name evidence="3" type="ORF">FHG64_18320</name>
</gene>
<dbReference type="Pfam" id="PF14258">
    <property type="entry name" value="DUF4350"/>
    <property type="match status" value="1"/>
</dbReference>
<organism evidence="3 4">
    <name type="scientific">Antarcticibacterium flavum</name>
    <dbReference type="NCBI Taxonomy" id="2058175"/>
    <lineage>
        <taxon>Bacteria</taxon>
        <taxon>Pseudomonadati</taxon>
        <taxon>Bacteroidota</taxon>
        <taxon>Flavobacteriia</taxon>
        <taxon>Flavobacteriales</taxon>
        <taxon>Flavobacteriaceae</taxon>
        <taxon>Antarcticibacterium</taxon>
    </lineage>
</organism>
<dbReference type="AlphaFoldDB" id="A0A5B7X716"/>
<dbReference type="Proteomes" id="UP000309016">
    <property type="component" value="Chromosome"/>
</dbReference>
<sequence length="353" mass="41697">MGKFYFLRILGDTGVNLEKVDVPPFEFLNSEPGGTYFFLNNYLDFDKAEVKKILNWVEEGNTVFLAASYFSESLRDTLQLETSTLIPGGNFTSRPYVSLVNKKLQQSNAWHFDHDVNLEYFSRIDTLKHTILGVGSLKEYRSQEEAYPLFLHSEWGKGNIYIHSFPEAFSNYFLLKEDNYKYAEGVLAYLDNKGPVYWDRYYKTGKKFHTSPLYILLNNRALKWAYYFILIGAVLFIIFEGKRKQRPVPVVEPLKNQTYEYSRTIADLYLEQKQYKALALKKIDHFYDYIRTRYRIFSAWQEEKTLRELSQKSGHSIEDINDLRALFTDISRKPEISKEELRELNEKIDSYKQ</sequence>
<keyword evidence="4" id="KW-1185">Reference proteome</keyword>
<reference evidence="3 4" key="1">
    <citation type="submission" date="2019-06" db="EMBL/GenBank/DDBJ databases">
        <title>Complete genome sequence of Antarcticibacterium flavum KCTC 52984T from an Antarctic marine sediment.</title>
        <authorList>
            <person name="Lee Y.M."/>
            <person name="Shin S.C."/>
        </authorList>
    </citation>
    <scope>NUCLEOTIDE SEQUENCE [LARGE SCALE GENOMIC DNA]</scope>
    <source>
        <strain evidence="3 4">KCTC 52984</strain>
    </source>
</reference>
<feature type="domain" description="DUF4350" evidence="2">
    <location>
        <begin position="7"/>
        <end position="187"/>
    </location>
</feature>
<keyword evidence="1" id="KW-0472">Membrane</keyword>
<dbReference type="KEGG" id="afla:FHG64_18320"/>
<evidence type="ECO:0000256" key="1">
    <source>
        <dbReference type="SAM" id="Phobius"/>
    </source>
</evidence>
<dbReference type="OrthoDB" id="1111222at2"/>
<keyword evidence="1" id="KW-0812">Transmembrane</keyword>
<proteinExistence type="predicted"/>
<protein>
    <submittedName>
        <fullName evidence="3">DUF4350 domain-containing protein</fullName>
    </submittedName>
</protein>
<evidence type="ECO:0000313" key="4">
    <source>
        <dbReference type="Proteomes" id="UP000309016"/>
    </source>
</evidence>